<dbReference type="Gene3D" id="6.10.340.10">
    <property type="match status" value="1"/>
</dbReference>
<comment type="catalytic activity">
    <reaction evidence="1">
        <text>ATP + protein L-histidine = ADP + protein N-phospho-L-histidine.</text>
        <dbReference type="EC" id="2.7.13.3"/>
    </reaction>
</comment>
<comment type="caution">
    <text evidence="14">The sequence shown here is derived from an EMBL/GenBank/DDBJ whole genome shotgun (WGS) entry which is preliminary data.</text>
</comment>
<dbReference type="Proteomes" id="UP000671399">
    <property type="component" value="Unassembled WGS sequence"/>
</dbReference>
<protein>
    <recommendedName>
        <fullName evidence="3">histidine kinase</fullName>
        <ecNumber evidence="3">2.7.13.3</ecNumber>
    </recommendedName>
</protein>
<keyword evidence="4" id="KW-0597">Phosphoprotein</keyword>
<feature type="domain" description="Histidine kinase" evidence="12">
    <location>
        <begin position="151"/>
        <end position="361"/>
    </location>
</feature>
<evidence type="ECO:0000256" key="8">
    <source>
        <dbReference type="ARBA" id="ARBA00022989"/>
    </source>
</evidence>
<dbReference type="Pfam" id="PF00512">
    <property type="entry name" value="HisKA"/>
    <property type="match status" value="1"/>
</dbReference>
<dbReference type="InterPro" id="IPR003594">
    <property type="entry name" value="HATPase_dom"/>
</dbReference>
<dbReference type="Gene3D" id="1.10.287.130">
    <property type="match status" value="1"/>
</dbReference>
<dbReference type="SUPFAM" id="SSF47384">
    <property type="entry name" value="Homodimeric domain of signal transducing histidine kinase"/>
    <property type="match status" value="1"/>
</dbReference>
<dbReference type="SUPFAM" id="SSF55874">
    <property type="entry name" value="ATPase domain of HSP90 chaperone/DNA topoisomerase II/histidine kinase"/>
    <property type="match status" value="1"/>
</dbReference>
<accession>A0ABS3VHD3</accession>
<comment type="subcellular location">
    <subcellularLocation>
        <location evidence="2">Cell membrane</location>
    </subcellularLocation>
</comment>
<evidence type="ECO:0000256" key="3">
    <source>
        <dbReference type="ARBA" id="ARBA00012438"/>
    </source>
</evidence>
<keyword evidence="5" id="KW-0808">Transferase</keyword>
<dbReference type="GO" id="GO:0016301">
    <property type="term" value="F:kinase activity"/>
    <property type="evidence" value="ECO:0007669"/>
    <property type="project" value="UniProtKB-KW"/>
</dbReference>
<dbReference type="SUPFAM" id="SSF158472">
    <property type="entry name" value="HAMP domain-like"/>
    <property type="match status" value="1"/>
</dbReference>
<dbReference type="SMART" id="SM00388">
    <property type="entry name" value="HisKA"/>
    <property type="match status" value="1"/>
</dbReference>
<feature type="transmembrane region" description="Helical" evidence="11">
    <location>
        <begin position="71"/>
        <end position="89"/>
    </location>
</feature>
<dbReference type="InterPro" id="IPR036097">
    <property type="entry name" value="HisK_dim/P_sf"/>
</dbReference>
<evidence type="ECO:0000256" key="4">
    <source>
        <dbReference type="ARBA" id="ARBA00022553"/>
    </source>
</evidence>
<evidence type="ECO:0000256" key="5">
    <source>
        <dbReference type="ARBA" id="ARBA00022679"/>
    </source>
</evidence>
<evidence type="ECO:0000256" key="1">
    <source>
        <dbReference type="ARBA" id="ARBA00000085"/>
    </source>
</evidence>
<dbReference type="CDD" id="cd00082">
    <property type="entry name" value="HisKA"/>
    <property type="match status" value="1"/>
</dbReference>
<reference evidence="14 15" key="1">
    <citation type="submission" date="2021-03" db="EMBL/GenBank/DDBJ databases">
        <authorList>
            <person name="Lee D.-H."/>
        </authorList>
    </citation>
    <scope>NUCLEOTIDE SEQUENCE [LARGE SCALE GENOMIC DNA]</scope>
    <source>
        <strain evidence="14 15">MMS20-R2-23</strain>
    </source>
</reference>
<keyword evidence="10 11" id="KW-0472">Membrane</keyword>
<dbReference type="InterPro" id="IPR036890">
    <property type="entry name" value="HATPase_C_sf"/>
</dbReference>
<evidence type="ECO:0000256" key="9">
    <source>
        <dbReference type="ARBA" id="ARBA00023012"/>
    </source>
</evidence>
<evidence type="ECO:0000313" key="15">
    <source>
        <dbReference type="Proteomes" id="UP000671399"/>
    </source>
</evidence>
<feature type="domain" description="HAMP" evidence="13">
    <location>
        <begin position="90"/>
        <end position="143"/>
    </location>
</feature>
<evidence type="ECO:0000256" key="2">
    <source>
        <dbReference type="ARBA" id="ARBA00004236"/>
    </source>
</evidence>
<evidence type="ECO:0000256" key="11">
    <source>
        <dbReference type="SAM" id="Phobius"/>
    </source>
</evidence>
<dbReference type="PRINTS" id="PR00344">
    <property type="entry name" value="BCTRLSENSOR"/>
</dbReference>
<dbReference type="Pfam" id="PF00672">
    <property type="entry name" value="HAMP"/>
    <property type="match status" value="1"/>
</dbReference>
<dbReference type="SMART" id="SM00387">
    <property type="entry name" value="HATPase_c"/>
    <property type="match status" value="1"/>
</dbReference>
<keyword evidence="8 11" id="KW-1133">Transmembrane helix</keyword>
<dbReference type="PROSITE" id="PS50885">
    <property type="entry name" value="HAMP"/>
    <property type="match status" value="1"/>
</dbReference>
<dbReference type="CDD" id="cd06225">
    <property type="entry name" value="HAMP"/>
    <property type="match status" value="1"/>
</dbReference>
<keyword evidence="9" id="KW-0902">Two-component regulatory system</keyword>
<keyword evidence="15" id="KW-1185">Reference proteome</keyword>
<evidence type="ECO:0000256" key="10">
    <source>
        <dbReference type="ARBA" id="ARBA00023136"/>
    </source>
</evidence>
<dbReference type="PANTHER" id="PTHR45436">
    <property type="entry name" value="SENSOR HISTIDINE KINASE YKOH"/>
    <property type="match status" value="1"/>
</dbReference>
<gene>
    <name evidence="14" type="ORF">JQN83_30240</name>
</gene>
<dbReference type="EC" id="2.7.13.3" evidence="3"/>
<dbReference type="PANTHER" id="PTHR45436:SF5">
    <property type="entry name" value="SENSOR HISTIDINE KINASE TRCS"/>
    <property type="match status" value="1"/>
</dbReference>
<dbReference type="Gene3D" id="3.30.565.10">
    <property type="entry name" value="Histidine kinase-like ATPase, C-terminal domain"/>
    <property type="match status" value="1"/>
</dbReference>
<evidence type="ECO:0000256" key="6">
    <source>
        <dbReference type="ARBA" id="ARBA00022692"/>
    </source>
</evidence>
<dbReference type="PROSITE" id="PS50109">
    <property type="entry name" value="HIS_KIN"/>
    <property type="match status" value="1"/>
</dbReference>
<evidence type="ECO:0000313" key="14">
    <source>
        <dbReference type="EMBL" id="MBO4165050.1"/>
    </source>
</evidence>
<organism evidence="14 15">
    <name type="scientific">Micromonospora antibiotica</name>
    <dbReference type="NCBI Taxonomy" id="2807623"/>
    <lineage>
        <taxon>Bacteria</taxon>
        <taxon>Bacillati</taxon>
        <taxon>Actinomycetota</taxon>
        <taxon>Actinomycetes</taxon>
        <taxon>Micromonosporales</taxon>
        <taxon>Micromonosporaceae</taxon>
        <taxon>Micromonospora</taxon>
    </lineage>
</organism>
<keyword evidence="7 14" id="KW-0418">Kinase</keyword>
<dbReference type="InterPro" id="IPR050428">
    <property type="entry name" value="TCS_sensor_his_kinase"/>
</dbReference>
<dbReference type="InterPro" id="IPR003661">
    <property type="entry name" value="HisK_dim/P_dom"/>
</dbReference>
<dbReference type="InterPro" id="IPR005467">
    <property type="entry name" value="His_kinase_dom"/>
</dbReference>
<evidence type="ECO:0000256" key="7">
    <source>
        <dbReference type="ARBA" id="ARBA00022777"/>
    </source>
</evidence>
<dbReference type="InterPro" id="IPR003660">
    <property type="entry name" value="HAMP_dom"/>
</dbReference>
<dbReference type="SMART" id="SM00304">
    <property type="entry name" value="HAMP"/>
    <property type="match status" value="1"/>
</dbReference>
<proteinExistence type="predicted"/>
<evidence type="ECO:0000259" key="12">
    <source>
        <dbReference type="PROSITE" id="PS50109"/>
    </source>
</evidence>
<sequence>MRFPSPARRMLLVVGVLLLAAPLVTPAADLLLSLWREFGPSWCARPAWQAPDGDASFACVQVFRRPRIPQAIALTIVLLIMLAACHPAVRWCLRPLRDLAPVIANVGPQNLGHRLKPGPGRDELAVLGRTIDEMMDRIAVGYEAQRRFAADASHELRTPLAVQRTLIEVGMARSLNDDQLALLTAQLLETNERNERLIEGLLVLSESDRGLLTRTPLRLDRIVATVLDAHRARADGADVTITSQLSPRLVVGEQVLLERLVANLVQNGVKYNRPGGTLEVRVGTEPALVVENTGDDVPPDEVAALFEPFRRRSGVRIDHSGGAGLGLSIARSITRAHEGIITASARGGDGLRVQVSFPTVDDGPGAGPADG</sequence>
<name>A0ABS3VHD3_9ACTN</name>
<keyword evidence="6 11" id="KW-0812">Transmembrane</keyword>
<dbReference type="Pfam" id="PF02518">
    <property type="entry name" value="HATPase_c"/>
    <property type="match status" value="1"/>
</dbReference>
<dbReference type="RefSeq" id="WP_208570561.1">
    <property type="nucleotide sequence ID" value="NZ_JAGFWR010000033.1"/>
</dbReference>
<evidence type="ECO:0000259" key="13">
    <source>
        <dbReference type="PROSITE" id="PS50885"/>
    </source>
</evidence>
<dbReference type="InterPro" id="IPR004358">
    <property type="entry name" value="Sig_transdc_His_kin-like_C"/>
</dbReference>
<dbReference type="EMBL" id="JAGFWR010000033">
    <property type="protein sequence ID" value="MBO4165050.1"/>
    <property type="molecule type" value="Genomic_DNA"/>
</dbReference>